<protein>
    <submittedName>
        <fullName evidence="3">Uncharacterized protein</fullName>
    </submittedName>
</protein>
<feature type="domain" description="DUF6866" evidence="1">
    <location>
        <begin position="9"/>
        <end position="160"/>
    </location>
</feature>
<comment type="caution">
    <text evidence="3">The sequence shown here is derived from an EMBL/GenBank/DDBJ whole genome shotgun (WGS) entry which is preliminary data.</text>
</comment>
<dbReference type="OrthoDB" id="9777679at2"/>
<sequence length="360" mass="40585">MALARLDRLIDAVQRNCHVTDARHARGMTLCNYLLEMREFFRWEHGIPLGESPPRSEVGPWLSAREALWEQLEHADFAAIPLDERSAEPFDVAAINARLLPEGLIYGAGIGRFHKPHFFLGQLRRHVTEHGARVLVCGCEYARDLTAIPAALQGDTIVVRQEALRQWLWEKAEAWGLKQQRGAMRSALEAYGYFDDASAKGTSSGAPAALERMTEGETETLILHEQGEFLAGRRLGPEWEVMLSGLKRRRAELLLRAVRDNWADCLSTLPRLLERDADASLHFWFSNFDGMRRELFPQLVAAYAEWVEGRGRQPLERAVAQGAAHWGEVAAAMLGRFNELGSGVDAEFERRTHDLAPIVR</sequence>
<dbReference type="Pfam" id="PF21739">
    <property type="entry name" value="DUF6866_N"/>
    <property type="match status" value="1"/>
</dbReference>
<gene>
    <name evidence="3" type="ORF">DFR35_0178</name>
</gene>
<evidence type="ECO:0000259" key="2">
    <source>
        <dbReference type="Pfam" id="PF21740"/>
    </source>
</evidence>
<dbReference type="Pfam" id="PF21740">
    <property type="entry name" value="DUF6866_C"/>
    <property type="match status" value="1"/>
</dbReference>
<dbReference type="InterPro" id="IPR054640">
    <property type="entry name" value="Sfum_1244-like"/>
</dbReference>
<dbReference type="EMBL" id="RCCI01000004">
    <property type="protein sequence ID" value="RLJ67629.1"/>
    <property type="molecule type" value="Genomic_DNA"/>
</dbReference>
<dbReference type="InterPro" id="IPR049199">
    <property type="entry name" value="DUF6866_N"/>
</dbReference>
<proteinExistence type="predicted"/>
<dbReference type="RefSeq" id="WP_121239607.1">
    <property type="nucleotide sequence ID" value="NZ_BHVV01000001.1"/>
</dbReference>
<evidence type="ECO:0000313" key="4">
    <source>
        <dbReference type="Proteomes" id="UP000268908"/>
    </source>
</evidence>
<keyword evidence="4" id="KW-1185">Reference proteome</keyword>
<name>A0A497XN17_9PROT</name>
<dbReference type="InterPro" id="IPR049200">
    <property type="entry name" value="DUF6866_C"/>
</dbReference>
<organism evidence="3 4">
    <name type="scientific">Sulfurisoma sediminicola</name>
    <dbReference type="NCBI Taxonomy" id="1381557"/>
    <lineage>
        <taxon>Bacteria</taxon>
        <taxon>Pseudomonadati</taxon>
        <taxon>Pseudomonadota</taxon>
        <taxon>Betaproteobacteria</taxon>
        <taxon>Nitrosomonadales</taxon>
        <taxon>Sterolibacteriaceae</taxon>
        <taxon>Sulfurisoma</taxon>
    </lineage>
</organism>
<dbReference type="Proteomes" id="UP000268908">
    <property type="component" value="Unassembled WGS sequence"/>
</dbReference>
<dbReference type="NCBIfam" id="NF045620">
    <property type="entry name" value="Sfum_1244_fam"/>
    <property type="match status" value="1"/>
</dbReference>
<evidence type="ECO:0000313" key="3">
    <source>
        <dbReference type="EMBL" id="RLJ67629.1"/>
    </source>
</evidence>
<dbReference type="AlphaFoldDB" id="A0A497XN17"/>
<reference evidence="3 4" key="1">
    <citation type="submission" date="2018-10" db="EMBL/GenBank/DDBJ databases">
        <title>Genomic Encyclopedia of Type Strains, Phase IV (KMG-IV): sequencing the most valuable type-strain genomes for metagenomic binning, comparative biology and taxonomic classification.</title>
        <authorList>
            <person name="Goeker M."/>
        </authorList>
    </citation>
    <scope>NUCLEOTIDE SEQUENCE [LARGE SCALE GENOMIC DNA]</scope>
    <source>
        <strain evidence="3 4">DSM 26916</strain>
    </source>
</reference>
<feature type="domain" description="DUF6866" evidence="2">
    <location>
        <begin position="165"/>
        <end position="352"/>
    </location>
</feature>
<accession>A0A497XN17</accession>
<evidence type="ECO:0000259" key="1">
    <source>
        <dbReference type="Pfam" id="PF21739"/>
    </source>
</evidence>